<keyword evidence="4" id="KW-1185">Reference proteome</keyword>
<evidence type="ECO:0000256" key="1">
    <source>
        <dbReference type="SAM" id="Phobius"/>
    </source>
</evidence>
<reference evidence="3 4" key="1">
    <citation type="submission" date="2013-08" db="EMBL/GenBank/DDBJ databases">
        <title>Genome sequencing of Cellulomonas carbonis T26.</title>
        <authorList>
            <person name="Chen F."/>
            <person name="Li Y."/>
            <person name="Wang G."/>
        </authorList>
    </citation>
    <scope>NUCLEOTIDE SEQUENCE [LARGE SCALE GENOMIC DNA]</scope>
    <source>
        <strain evidence="3 4">T26</strain>
    </source>
</reference>
<dbReference type="AlphaFoldDB" id="A0A0A0BUX1"/>
<dbReference type="Proteomes" id="UP000029839">
    <property type="component" value="Unassembled WGS sequence"/>
</dbReference>
<feature type="signal peptide" evidence="2">
    <location>
        <begin position="1"/>
        <end position="20"/>
    </location>
</feature>
<keyword evidence="1" id="KW-0472">Membrane</keyword>
<keyword evidence="2" id="KW-0732">Signal</keyword>
<evidence type="ECO:0000256" key="2">
    <source>
        <dbReference type="SAM" id="SignalP"/>
    </source>
</evidence>
<feature type="chain" id="PRO_5001967563" evidence="2">
    <location>
        <begin position="21"/>
        <end position="109"/>
    </location>
</feature>
<dbReference type="RefSeq" id="WP_043605728.1">
    <property type="nucleotide sequence ID" value="NZ_AXCY01000034.1"/>
</dbReference>
<reference evidence="3 4" key="2">
    <citation type="journal article" date="2015" name="Stand. Genomic Sci.">
        <title>Draft genome sequence of Cellulomonas carbonis T26(T) and comparative analysis of six Cellulomonas genomes.</title>
        <authorList>
            <person name="Zhuang W."/>
            <person name="Zhang S."/>
            <person name="Xia X."/>
            <person name="Wang G."/>
        </authorList>
    </citation>
    <scope>NUCLEOTIDE SEQUENCE [LARGE SCALE GENOMIC DNA]</scope>
    <source>
        <strain evidence="3 4">T26</strain>
    </source>
</reference>
<dbReference type="EMBL" id="AXCY01000034">
    <property type="protein sequence ID" value="KGM10964.1"/>
    <property type="molecule type" value="Genomic_DNA"/>
</dbReference>
<feature type="transmembrane region" description="Helical" evidence="1">
    <location>
        <begin position="76"/>
        <end position="95"/>
    </location>
</feature>
<sequence length="109" mass="11266">MRLPTALVAAVSLVAGFAAAQLTGLRWAGAVVVVAGAAWCVVRERPTTAWWRLAVVVAIGVGAFVLSHVLADLLGAWPAVGVAALALGLVTWLVVDRERTGGDRSTVPR</sequence>
<comment type="caution">
    <text evidence="3">The sequence shown here is derived from an EMBL/GenBank/DDBJ whole genome shotgun (WGS) entry which is preliminary data.</text>
</comment>
<keyword evidence="1" id="KW-0812">Transmembrane</keyword>
<feature type="transmembrane region" description="Helical" evidence="1">
    <location>
        <begin position="49"/>
        <end position="70"/>
    </location>
</feature>
<protein>
    <submittedName>
        <fullName evidence="3">Membrane protein</fullName>
    </submittedName>
</protein>
<proteinExistence type="predicted"/>
<feature type="transmembrane region" description="Helical" evidence="1">
    <location>
        <begin position="26"/>
        <end position="42"/>
    </location>
</feature>
<evidence type="ECO:0000313" key="3">
    <source>
        <dbReference type="EMBL" id="KGM10964.1"/>
    </source>
</evidence>
<accession>A0A0A0BUX1</accession>
<evidence type="ECO:0000313" key="4">
    <source>
        <dbReference type="Proteomes" id="UP000029839"/>
    </source>
</evidence>
<keyword evidence="1" id="KW-1133">Transmembrane helix</keyword>
<gene>
    <name evidence="3" type="ORF">N868_12975</name>
</gene>
<name>A0A0A0BUX1_9CELL</name>
<organism evidence="3 4">
    <name type="scientific">Cellulomonas carbonis T26</name>
    <dbReference type="NCBI Taxonomy" id="947969"/>
    <lineage>
        <taxon>Bacteria</taxon>
        <taxon>Bacillati</taxon>
        <taxon>Actinomycetota</taxon>
        <taxon>Actinomycetes</taxon>
        <taxon>Micrococcales</taxon>
        <taxon>Cellulomonadaceae</taxon>
        <taxon>Cellulomonas</taxon>
    </lineage>
</organism>